<accession>A0A210QXI8</accession>
<evidence type="ECO:0000313" key="7">
    <source>
        <dbReference type="EMBL" id="OWF53436.1"/>
    </source>
</evidence>
<dbReference type="GO" id="GO:0005524">
    <property type="term" value="F:ATP binding"/>
    <property type="evidence" value="ECO:0007669"/>
    <property type="project" value="UniProtKB-UniRule"/>
</dbReference>
<keyword evidence="2 4" id="KW-0547">Nucleotide-binding</keyword>
<comment type="similarity">
    <text evidence="5">Belongs to the protein kinase superfamily.</text>
</comment>
<dbReference type="InterPro" id="IPR008271">
    <property type="entry name" value="Ser/Thr_kinase_AS"/>
</dbReference>
<dbReference type="GO" id="GO:0004674">
    <property type="term" value="F:protein serine/threonine kinase activity"/>
    <property type="evidence" value="ECO:0007669"/>
    <property type="project" value="UniProtKB-KW"/>
</dbReference>
<dbReference type="OrthoDB" id="5800476at2759"/>
<reference evidence="7 8" key="1">
    <citation type="journal article" date="2017" name="Nat. Ecol. Evol.">
        <title>Scallop genome provides insights into evolution of bilaterian karyotype and development.</title>
        <authorList>
            <person name="Wang S."/>
            <person name="Zhang J."/>
            <person name="Jiao W."/>
            <person name="Li J."/>
            <person name="Xun X."/>
            <person name="Sun Y."/>
            <person name="Guo X."/>
            <person name="Huan P."/>
            <person name="Dong B."/>
            <person name="Zhang L."/>
            <person name="Hu X."/>
            <person name="Sun X."/>
            <person name="Wang J."/>
            <person name="Zhao C."/>
            <person name="Wang Y."/>
            <person name="Wang D."/>
            <person name="Huang X."/>
            <person name="Wang R."/>
            <person name="Lv J."/>
            <person name="Li Y."/>
            <person name="Zhang Z."/>
            <person name="Liu B."/>
            <person name="Lu W."/>
            <person name="Hui Y."/>
            <person name="Liang J."/>
            <person name="Zhou Z."/>
            <person name="Hou R."/>
            <person name="Li X."/>
            <person name="Liu Y."/>
            <person name="Li H."/>
            <person name="Ning X."/>
            <person name="Lin Y."/>
            <person name="Zhao L."/>
            <person name="Xing Q."/>
            <person name="Dou J."/>
            <person name="Li Y."/>
            <person name="Mao J."/>
            <person name="Guo H."/>
            <person name="Dou H."/>
            <person name="Li T."/>
            <person name="Mu C."/>
            <person name="Jiang W."/>
            <person name="Fu Q."/>
            <person name="Fu X."/>
            <person name="Miao Y."/>
            <person name="Liu J."/>
            <person name="Yu Q."/>
            <person name="Li R."/>
            <person name="Liao H."/>
            <person name="Li X."/>
            <person name="Kong Y."/>
            <person name="Jiang Z."/>
            <person name="Chourrout D."/>
            <person name="Li R."/>
            <person name="Bao Z."/>
        </authorList>
    </citation>
    <scope>NUCLEOTIDE SEQUENCE [LARGE SCALE GENOMIC DNA]</scope>
    <source>
        <strain evidence="7 8">PY_sf001</strain>
    </source>
</reference>
<dbReference type="EMBL" id="NEDP02001345">
    <property type="protein sequence ID" value="OWF53436.1"/>
    <property type="molecule type" value="Genomic_DNA"/>
</dbReference>
<evidence type="ECO:0000256" key="4">
    <source>
        <dbReference type="PROSITE-ProRule" id="PRU10141"/>
    </source>
</evidence>
<dbReference type="Proteomes" id="UP000242188">
    <property type="component" value="Unassembled WGS sequence"/>
</dbReference>
<evidence type="ECO:0000313" key="8">
    <source>
        <dbReference type="Proteomes" id="UP000242188"/>
    </source>
</evidence>
<evidence type="ECO:0000256" key="5">
    <source>
        <dbReference type="RuleBase" id="RU000304"/>
    </source>
</evidence>
<dbReference type="InterPro" id="IPR011009">
    <property type="entry name" value="Kinase-like_dom_sf"/>
</dbReference>
<gene>
    <name evidence="7" type="ORF">KP79_PYT23439</name>
</gene>
<feature type="binding site" evidence="4">
    <location>
        <position position="72"/>
    </location>
    <ligand>
        <name>ATP</name>
        <dbReference type="ChEBI" id="CHEBI:30616"/>
    </ligand>
</feature>
<dbReference type="CDD" id="cd14016">
    <property type="entry name" value="STKc_CK1"/>
    <property type="match status" value="1"/>
</dbReference>
<feature type="domain" description="Protein kinase" evidence="6">
    <location>
        <begin position="43"/>
        <end position="315"/>
    </location>
</feature>
<dbReference type="AlphaFoldDB" id="A0A210QXI8"/>
<dbReference type="Pfam" id="PF00069">
    <property type="entry name" value="Pkinase"/>
    <property type="match status" value="1"/>
</dbReference>
<dbReference type="EC" id="2.7.11.1" evidence="1"/>
<dbReference type="InterPro" id="IPR000719">
    <property type="entry name" value="Prot_kinase_dom"/>
</dbReference>
<name>A0A210QXI8_MIZYE</name>
<dbReference type="PROSITE" id="PS00108">
    <property type="entry name" value="PROTEIN_KINASE_ST"/>
    <property type="match status" value="1"/>
</dbReference>
<evidence type="ECO:0000256" key="3">
    <source>
        <dbReference type="ARBA" id="ARBA00022840"/>
    </source>
</evidence>
<keyword evidence="7" id="KW-0418">Kinase</keyword>
<keyword evidence="3 4" id="KW-0067">ATP-binding</keyword>
<dbReference type="PROSITE" id="PS00107">
    <property type="entry name" value="PROTEIN_KINASE_ATP"/>
    <property type="match status" value="1"/>
</dbReference>
<dbReference type="PROSITE" id="PS50011">
    <property type="entry name" value="PROTEIN_KINASE_DOM"/>
    <property type="match status" value="1"/>
</dbReference>
<dbReference type="SUPFAM" id="SSF56112">
    <property type="entry name" value="Protein kinase-like (PK-like)"/>
    <property type="match status" value="1"/>
</dbReference>
<protein>
    <recommendedName>
        <fullName evidence="1">non-specific serine/threonine protein kinase</fullName>
        <ecNumber evidence="1">2.7.11.1</ecNumber>
    </recommendedName>
</protein>
<dbReference type="InterPro" id="IPR050235">
    <property type="entry name" value="CK1_Ser-Thr_kinase"/>
</dbReference>
<dbReference type="STRING" id="6573.A0A210QXI8"/>
<comment type="caution">
    <text evidence="7">The sequence shown here is derived from an EMBL/GenBank/DDBJ whole genome shotgun (WGS) entry which is preliminary data.</text>
</comment>
<evidence type="ECO:0000259" key="6">
    <source>
        <dbReference type="PROSITE" id="PS50011"/>
    </source>
</evidence>
<evidence type="ECO:0000256" key="1">
    <source>
        <dbReference type="ARBA" id="ARBA00012513"/>
    </source>
</evidence>
<organism evidence="7 8">
    <name type="scientific">Mizuhopecten yessoensis</name>
    <name type="common">Japanese scallop</name>
    <name type="synonym">Patinopecten yessoensis</name>
    <dbReference type="NCBI Taxonomy" id="6573"/>
    <lineage>
        <taxon>Eukaryota</taxon>
        <taxon>Metazoa</taxon>
        <taxon>Spiralia</taxon>
        <taxon>Lophotrochozoa</taxon>
        <taxon>Mollusca</taxon>
        <taxon>Bivalvia</taxon>
        <taxon>Autobranchia</taxon>
        <taxon>Pteriomorphia</taxon>
        <taxon>Pectinida</taxon>
        <taxon>Pectinoidea</taxon>
        <taxon>Pectinidae</taxon>
        <taxon>Mizuhopecten</taxon>
    </lineage>
</organism>
<dbReference type="SMART" id="SM00220">
    <property type="entry name" value="S_TKc"/>
    <property type="match status" value="1"/>
</dbReference>
<evidence type="ECO:0000256" key="2">
    <source>
        <dbReference type="ARBA" id="ARBA00022741"/>
    </source>
</evidence>
<dbReference type="PANTHER" id="PTHR11909">
    <property type="entry name" value="CASEIN KINASE-RELATED"/>
    <property type="match status" value="1"/>
</dbReference>
<keyword evidence="7" id="KW-0808">Transferase</keyword>
<dbReference type="Gene3D" id="1.10.510.10">
    <property type="entry name" value="Transferase(Phosphotransferase) domain 1"/>
    <property type="match status" value="1"/>
</dbReference>
<sequence length="326" mass="37401">MDEKLRNEDNETTYPLGVRIGTTVRRVGETGTIGVKNVVGNKYMLERKVGSGAYGQVFLGTDMSNGEKVAIKVNRYKTKFPGPSKEERIGDRLQNEQGFPVIRWSGRVGSHNVIVMDLLGHNLQTHFEHCFRRFSLKTVLLLADQLISRLEAIHLKGVVHNDMKPCNCMVGLSDKSHVIYLIDFGLSEHLRDRDTNQTLPHRGNVFTSINTHLRIQPSQRDDLESLGYMLLMFLRGGLPWQDVSGTTYRDTQNEILKKKQSIPVTDLCKGCPVEFAQYLTICRSLRFNDKPDYNYLRHLLKILFKRNNFTSDIFFDWDLPSGICYE</sequence>
<proteinExistence type="inferred from homology"/>
<keyword evidence="5" id="KW-0723">Serine/threonine-protein kinase</keyword>
<keyword evidence="8" id="KW-1185">Reference proteome</keyword>
<dbReference type="InterPro" id="IPR017441">
    <property type="entry name" value="Protein_kinase_ATP_BS"/>
</dbReference>